<dbReference type="Proteomes" id="UP000287651">
    <property type="component" value="Unassembled WGS sequence"/>
</dbReference>
<gene>
    <name evidence="1" type="ORF">B296_00002742</name>
</gene>
<evidence type="ECO:0000313" key="2">
    <source>
        <dbReference type="Proteomes" id="UP000287651"/>
    </source>
</evidence>
<dbReference type="AlphaFoldDB" id="A0A427A123"/>
<sequence length="55" mass="6471">MRPFPSPKPFGTRPYRTGRRGARCFEMGKLACLRRDQRRRVRAREREVDPATSGH</sequence>
<comment type="caution">
    <text evidence="1">The sequence shown here is derived from an EMBL/GenBank/DDBJ whole genome shotgun (WGS) entry which is preliminary data.</text>
</comment>
<dbReference type="EMBL" id="AMZH03004189">
    <property type="protein sequence ID" value="RRT69903.1"/>
    <property type="molecule type" value="Genomic_DNA"/>
</dbReference>
<reference evidence="1 2" key="1">
    <citation type="journal article" date="2014" name="Agronomy (Basel)">
        <title>A Draft Genome Sequence for Ensete ventricosum, the Drought-Tolerant Tree Against Hunger.</title>
        <authorList>
            <person name="Harrison J."/>
            <person name="Moore K.A."/>
            <person name="Paszkiewicz K."/>
            <person name="Jones T."/>
            <person name="Grant M."/>
            <person name="Ambacheew D."/>
            <person name="Muzemil S."/>
            <person name="Studholme D.J."/>
        </authorList>
    </citation>
    <scope>NUCLEOTIDE SEQUENCE [LARGE SCALE GENOMIC DNA]</scope>
</reference>
<protein>
    <submittedName>
        <fullName evidence="1">Uncharacterized protein</fullName>
    </submittedName>
</protein>
<proteinExistence type="predicted"/>
<accession>A0A427A123</accession>
<feature type="non-terminal residue" evidence="1">
    <location>
        <position position="55"/>
    </location>
</feature>
<evidence type="ECO:0000313" key="1">
    <source>
        <dbReference type="EMBL" id="RRT69903.1"/>
    </source>
</evidence>
<organism evidence="1 2">
    <name type="scientific">Ensete ventricosum</name>
    <name type="common">Abyssinian banana</name>
    <name type="synonym">Musa ensete</name>
    <dbReference type="NCBI Taxonomy" id="4639"/>
    <lineage>
        <taxon>Eukaryota</taxon>
        <taxon>Viridiplantae</taxon>
        <taxon>Streptophyta</taxon>
        <taxon>Embryophyta</taxon>
        <taxon>Tracheophyta</taxon>
        <taxon>Spermatophyta</taxon>
        <taxon>Magnoliopsida</taxon>
        <taxon>Liliopsida</taxon>
        <taxon>Zingiberales</taxon>
        <taxon>Musaceae</taxon>
        <taxon>Ensete</taxon>
    </lineage>
</organism>
<name>A0A427A123_ENSVE</name>